<evidence type="ECO:0000313" key="2">
    <source>
        <dbReference type="Proteomes" id="UP001295444"/>
    </source>
</evidence>
<dbReference type="AlphaFoldDB" id="A0AAD1SAB3"/>
<reference evidence="1" key="1">
    <citation type="submission" date="2022-03" db="EMBL/GenBank/DDBJ databases">
        <authorList>
            <person name="Alioto T."/>
            <person name="Alioto T."/>
            <person name="Gomez Garrido J."/>
        </authorList>
    </citation>
    <scope>NUCLEOTIDE SEQUENCE</scope>
</reference>
<gene>
    <name evidence="1" type="ORF">PECUL_23A023620</name>
</gene>
<sequence>MLSGSTSLNQWTSSPDLSLLTWSNLGIHKIKDLYTQNELKTFPTLQSEFSLNPRDIFTYLRVKNILQTRIKPAAPTPPLAIPSARYILTSRSIKPLALCYNALEKGKSMHKHSYMEKWEEDIGEPITIQQWYDAFQATKRASKSLSLWEAYSKIAMPHYLLHILPTTSPTRNPLSTIAIIILTAAKVAIASKWKHNVPPTQEEVTRRVDSICIYEQMAHKIQGTSEKHNTYWRGWLDARKETVQVDNH</sequence>
<organism evidence="1 2">
    <name type="scientific">Pelobates cultripes</name>
    <name type="common">Western spadefoot toad</name>
    <dbReference type="NCBI Taxonomy" id="61616"/>
    <lineage>
        <taxon>Eukaryota</taxon>
        <taxon>Metazoa</taxon>
        <taxon>Chordata</taxon>
        <taxon>Craniata</taxon>
        <taxon>Vertebrata</taxon>
        <taxon>Euteleostomi</taxon>
        <taxon>Amphibia</taxon>
        <taxon>Batrachia</taxon>
        <taxon>Anura</taxon>
        <taxon>Pelobatoidea</taxon>
        <taxon>Pelobatidae</taxon>
        <taxon>Pelobates</taxon>
    </lineage>
</organism>
<dbReference type="EMBL" id="OW240916">
    <property type="protein sequence ID" value="CAH2294325.1"/>
    <property type="molecule type" value="Genomic_DNA"/>
</dbReference>
<accession>A0AAD1SAB3</accession>
<proteinExistence type="predicted"/>
<name>A0AAD1SAB3_PELCU</name>
<keyword evidence="2" id="KW-1185">Reference proteome</keyword>
<evidence type="ECO:0000313" key="1">
    <source>
        <dbReference type="EMBL" id="CAH2294325.1"/>
    </source>
</evidence>
<dbReference type="Proteomes" id="UP001295444">
    <property type="component" value="Chromosome 05"/>
</dbReference>
<protein>
    <submittedName>
        <fullName evidence="1">Uncharacterized protein</fullName>
    </submittedName>
</protein>